<feature type="compositionally biased region" description="Low complexity" evidence="1">
    <location>
        <begin position="1789"/>
        <end position="1808"/>
    </location>
</feature>
<evidence type="ECO:0000259" key="2">
    <source>
        <dbReference type="SMART" id="SM00912"/>
    </source>
</evidence>
<proteinExistence type="predicted"/>
<dbReference type="NCBIfam" id="TIGR01731">
    <property type="entry name" value="fil_hemag_20aa"/>
    <property type="match status" value="5"/>
</dbReference>
<dbReference type="Pfam" id="PF13332">
    <property type="entry name" value="Fil_haemagg_2"/>
    <property type="match status" value="5"/>
</dbReference>
<organism evidence="3 4">
    <name type="scientific">Phyllobacterium phragmitis</name>
    <dbReference type="NCBI Taxonomy" id="2670329"/>
    <lineage>
        <taxon>Bacteria</taxon>
        <taxon>Pseudomonadati</taxon>
        <taxon>Pseudomonadota</taxon>
        <taxon>Alphaproteobacteria</taxon>
        <taxon>Hyphomicrobiales</taxon>
        <taxon>Phyllobacteriaceae</taxon>
        <taxon>Phyllobacterium</taxon>
    </lineage>
</organism>
<feature type="region of interest" description="Disordered" evidence="1">
    <location>
        <begin position="2374"/>
        <end position="2399"/>
    </location>
</feature>
<dbReference type="Proteomes" id="UP001628091">
    <property type="component" value="Unassembled WGS sequence"/>
</dbReference>
<dbReference type="SMART" id="SM00912">
    <property type="entry name" value="Haemagg_act"/>
    <property type="match status" value="1"/>
</dbReference>
<keyword evidence="4" id="KW-1185">Reference proteome</keyword>
<dbReference type="InterPro" id="IPR011050">
    <property type="entry name" value="Pectin_lyase_fold/virulence"/>
</dbReference>
<feature type="region of interest" description="Disordered" evidence="1">
    <location>
        <begin position="1721"/>
        <end position="1742"/>
    </location>
</feature>
<comment type="caution">
    <text evidence="3">The sequence shown here is derived from an EMBL/GenBank/DDBJ whole genome shotgun (WGS) entry which is preliminary data.</text>
</comment>
<evidence type="ECO:0000313" key="4">
    <source>
        <dbReference type="Proteomes" id="UP001628091"/>
    </source>
</evidence>
<dbReference type="NCBIfam" id="TIGR01901">
    <property type="entry name" value="adhes_NPXG"/>
    <property type="match status" value="1"/>
</dbReference>
<dbReference type="Pfam" id="PF05860">
    <property type="entry name" value="TPS"/>
    <property type="match status" value="1"/>
</dbReference>
<dbReference type="SUPFAM" id="SSF51126">
    <property type="entry name" value="Pectin lyase-like"/>
    <property type="match status" value="1"/>
</dbReference>
<sequence length="2968" mass="300115">MKNFAIRQYFSHVSRIREGAAYRVHWFDPAIFARKATATLLSGLLAFQPMLVQAQQVTPDAGAPATNRPGIGAAPNGVPLVDIVTPNGQGLSHNKYGNFNVGNPGLILNNHNGEFGTSKLGGVTPGNPNLRNSGPASVILNEVTSGDRSALEGPTEVFGGRADVIIANPNGITCDGCGFINTPRATLTTGAPDIDGSGRLSGFTVRGGDVTFGSRGGNFASGDGAVDLFDIVSRTVRIDGPVVARNLRLSAGRQKFDYATGEARAIDGIDDAGEFAIDGSALGAMQADRIRIVVTDKGAGVRMRSDMAANAGELTLSADGRISLGNASGRDGVNIQSKSRQVEAKKLTSKKRVTVKADKGITLEAVAAEEDVILGSGDGLLSVAGDVAALGHVELTSSGAISAGGVSAGKSAVLAAGQGITAGQVIADGAASLATATGNIALSGTARAGGGDLMLEATSGAIAAAALISFNNMTLTAGTDIASGDILSGGALVASARSLKATSAVSGIDFAATNAANGAISLGTTGDMRLQMSGGAVDVASLLSAGNLNVSAGSVIGQNITSHGAVAIAGNTNVSGQLLGAGDVSITGANIMMGAIISGVDSAASKASPNGAIVVGRSGDIALQAGAGAIDAGTLLSAGNLVANAGTFNAGNVTAHGTADIMGTTTISGQLLSGSDIVIKGSSINIGTVVAGVDLAALDNGNVVPANAAHALNLTATAGDLTADRLLSPGNMVASATGNLSANALSHGILDLTAGGTLTLSGQSLAGGNATLKAGSIDIDTLVSGVDFAATEQSGGSLILKTGLAGTGQMLLDATDGSIIAGELLSGGDLTAHALRDISYDSLQSFAGADLRADQGSISLDNKTAAKGNITLTLQSLDLSNDRGKLATAGTLTVNADSANFSGSTLTFGGISLNLTNSADVSGSKVRAVTADGGSGDIAISAKTIATTSATALLAANDLTLTLASLNNTGQLAAGRDLAFNISGNLTNTASGLIYAGNDGRFHVAGDLLNDQGAILVGHDLAIAADANGGRNRSITNVSGLIRAGNDVSIVTENLTNKRLTDPTWSTVQLSSGVVSGFVLNPDVAGKPFAYLYSDNPNDKPQLYPGFYPPLWSDYESQLWSLATLADGTSYHAWTWTSANGPVGQDKIYDWIRQRVPKDGNGVPILDPTNPSRYFVVAWWLDGPADTSTTYTWDETSNISQSVHEDRFDGPLAPEALIRAGGNLSIDATTLNNSYSSIEAAGDAVLKGQVLNNEGVTLSRTTTTTCNALGACEAYDADGNRDPSKDIAQGTSIISKVETVGFAAGNIKAGGALDISGFNTVNNTSTEGSIAGHVKLAPSTTPGDPTSALAGLTAGGALFTPSAALGGLLANGMPLVGADLVAALGNSAPKPNSGGFGGTIPGQVFLYETRAEFLDVSKFYGSGYFISRIGYRPEREVPFLGDAYFENQLIDQQLRQLVNQGLGKGSFIPGSDAIEQMKTLLDRGADFANANGLAIGQQLSPEMIAGLTETLVWYEKKTVNGIEVLVPTVYVANADKAGLTVAGALISGGSVNMNVGNVANSGAIAAKTDLRLAATTISATGGSFKAGGNLSLAASQNLTLTAQTLTVGGQNVVNPNAMVTAGGDAALQAGDTLKLQGTGVDVGGNAMLAGRDVTLETQKVENDGSQNATGTRINTGGDLGIKAKNNVTVIGSAATAGGALDVTAENGSVNIATVDVTRKSDDGYSKATTTTQQASQLSSGTDTTIKAGDDILLSGSKLKADGDARLEAGNDINITAAQEQESVRFGKNSSSSTTHTGSGIEAGGSISARAGTNGNGDLNVIGSKLSADGTVDLGASDNVTIAEARDSAVTDTQGSFKSGSGFSRKKGQVRGHIETETAAGSSISGGAGVDITSGGDTTISASRVQAGTGEKKADLNIDAGGDLVIASGKDTVAHDDREKSKGFLSKGSISTQSYNETTVASELGAAGNVNLNAGDNAVIAGSKVVAGEAITVEGDSVSVIGAAEQHERESESKKSGLGVGSGGGFLSLWGKEGREKDYDATLNAGSSLSAGTDVNIKARDSDVNVIGSDVEAGRDIALDAARDVNITPGAEAYASHEKEEKSGFGIQFGSSGSGFSVGIGAKKTKDELNEGAATNAGSRLQAGRDITINAGRDANLQAAEVAADRDVAITAERDVNLLAAQDKSNYEAIHEELFAGVTVAVGSGLVSAAQSVGQAAEKIGDVSDKYSAANAAFASMKAYDALDNLANGGSMASVSVTAGFTHQKSSTSSSSEVPVVTTVTGGRSVSIEAKSGDINSHGAQIAAGYDSDGLLTDFDDEKAGDVSLKAGKDINLESAQARNETSSKTSSSGASIGVSVGVGLNGVGVSPTGGAYASAGRSNASGTTQVNTHVTGTGDIKLESGRDTNLKGAVVSGETVTADVGRDLNIISVPDTGEAKNSSVSAGFSLSGPGQKVGSLGDLGGAIGSALGTTPSISGVQPGFGTGSGETNWISEQSGLISSGKMEVTVGGNTHLGAGKIVSESGDLTLDTGTLTHENFSGSKQYEGFDVQANIDTTGGKGTLENALGNTTAEGSYKRDDTRQEVRATVGEGEITIRDKDKQAALEAEGKTEDLAALNRDPDKAYEVTRDEHVEIEYYLSSNSLKAAAGAVEVVGKTIGQALEVMSAKLAASGDLTAQELETAKKVAKALDDGTLDLKQLISCSGRQGFNLMDWIVGTAHASTGCSLFDNAGKKIADLTPDEREACIQMISSLMEKYANEYLTGGKEPGGLPGSVHTIAEALRSIGSDEQLVAGAQALGMSASFIRDVSIRLALGEEGYRDFQREIEPLAAAGQLTREAAARAIENIAAAHGLSPQETKDLKLVAGVTTAAILGLTKVSGVGRSIAFGHAFEKHVLQQGEFAGLNIRTREQFVKHIENVMDNPTAVRQLDRGRIAYWHEETRTIVITNPNASDGGTAFQPTTGRDYFDKVK</sequence>
<feature type="domain" description="Filamentous haemagglutinin FhaB/tRNA nuclease CdiA-like TPS" evidence="2">
    <location>
        <begin position="75"/>
        <end position="197"/>
    </location>
</feature>
<name>A0ABQ0GWN1_9HYPH</name>
<dbReference type="Gene3D" id="2.160.20.10">
    <property type="entry name" value="Single-stranded right-handed beta-helix, Pectin lyase-like"/>
    <property type="match status" value="1"/>
</dbReference>
<accession>A0ABQ0GWN1</accession>
<reference evidence="3 4" key="1">
    <citation type="submission" date="2024-10" db="EMBL/GenBank/DDBJ databases">
        <title>Isolation, draft genome sequencing and identification of Phyllobacterium sp. NSA23, isolated from leaf soil.</title>
        <authorList>
            <person name="Akita H."/>
        </authorList>
    </citation>
    <scope>NUCLEOTIDE SEQUENCE [LARGE SCALE GENOMIC DNA]</scope>
    <source>
        <strain evidence="3 4">NSA23</strain>
    </source>
</reference>
<protein>
    <recommendedName>
        <fullName evidence="2">Filamentous haemagglutinin FhaB/tRNA nuclease CdiA-like TPS domain-containing protein</fullName>
    </recommendedName>
</protein>
<feature type="region of interest" description="Disordered" evidence="1">
    <location>
        <begin position="1779"/>
        <end position="1808"/>
    </location>
</feature>
<dbReference type="InterPro" id="IPR012334">
    <property type="entry name" value="Pectin_lyas_fold"/>
</dbReference>
<dbReference type="EMBL" id="BAAFZP010000001">
    <property type="protein sequence ID" value="GAB1581071.1"/>
    <property type="molecule type" value="Genomic_DNA"/>
</dbReference>
<dbReference type="InterPro" id="IPR025157">
    <property type="entry name" value="Hemagglutinin_rpt"/>
</dbReference>
<gene>
    <name evidence="3" type="ORF">PPNSA23_10140</name>
</gene>
<evidence type="ECO:0000256" key="1">
    <source>
        <dbReference type="SAM" id="MobiDB-lite"/>
    </source>
</evidence>
<feature type="compositionally biased region" description="Low complexity" evidence="1">
    <location>
        <begin position="1728"/>
        <end position="1741"/>
    </location>
</feature>
<feature type="compositionally biased region" description="Polar residues" evidence="1">
    <location>
        <begin position="2376"/>
        <end position="2391"/>
    </location>
</feature>
<dbReference type="InterPro" id="IPR010069">
    <property type="entry name" value="CdiA_FHA1_rpt"/>
</dbReference>
<dbReference type="InterPro" id="IPR008638">
    <property type="entry name" value="FhaB/CdiA-like_TPS"/>
</dbReference>
<evidence type="ECO:0000313" key="3">
    <source>
        <dbReference type="EMBL" id="GAB1581071.1"/>
    </source>
</evidence>